<keyword evidence="6" id="KW-0653">Protein transport</keyword>
<dbReference type="OrthoDB" id="5290956at2"/>
<proteinExistence type="inferred from homology"/>
<feature type="transmembrane region" description="Helical" evidence="8">
    <location>
        <begin position="442"/>
        <end position="473"/>
    </location>
</feature>
<evidence type="ECO:0000259" key="9">
    <source>
        <dbReference type="Pfam" id="PF01618"/>
    </source>
</evidence>
<feature type="compositionally biased region" description="Acidic residues" evidence="7">
    <location>
        <begin position="525"/>
        <end position="537"/>
    </location>
</feature>
<evidence type="ECO:0000256" key="4">
    <source>
        <dbReference type="ARBA" id="ARBA00022989"/>
    </source>
</evidence>
<feature type="transmembrane region" description="Helical" evidence="8">
    <location>
        <begin position="21"/>
        <end position="40"/>
    </location>
</feature>
<keyword evidence="3 8" id="KW-0812">Transmembrane</keyword>
<reference evidence="10 11" key="1">
    <citation type="submission" date="2019-06" db="EMBL/GenBank/DDBJ databases">
        <title>Persicimonas caeni gen. nov., sp. nov., a predatory bacterium isolated from solar saltern.</title>
        <authorList>
            <person name="Wang S."/>
        </authorList>
    </citation>
    <scope>NUCLEOTIDE SEQUENCE [LARGE SCALE GENOMIC DNA]</scope>
    <source>
        <strain evidence="10 11">YN101</strain>
    </source>
</reference>
<dbReference type="GO" id="GO:0005886">
    <property type="term" value="C:plasma membrane"/>
    <property type="evidence" value="ECO:0007669"/>
    <property type="project" value="UniProtKB-SubCell"/>
</dbReference>
<dbReference type="GO" id="GO:0015031">
    <property type="term" value="P:protein transport"/>
    <property type="evidence" value="ECO:0007669"/>
    <property type="project" value="UniProtKB-KW"/>
</dbReference>
<dbReference type="InterPro" id="IPR002898">
    <property type="entry name" value="MotA_ExbB_proton_chnl"/>
</dbReference>
<keyword evidence="6" id="KW-0813">Transport</keyword>
<dbReference type="RefSeq" id="WP_141197624.1">
    <property type="nucleotide sequence ID" value="NZ_CP041186.1"/>
</dbReference>
<dbReference type="AlphaFoldDB" id="A0A4Y6PSP6"/>
<comment type="similarity">
    <text evidence="6">Belongs to the exbB/tolQ family.</text>
</comment>
<dbReference type="Proteomes" id="UP000315995">
    <property type="component" value="Chromosome"/>
</dbReference>
<keyword evidence="2" id="KW-1003">Cell membrane</keyword>
<dbReference type="EMBL" id="CP041186">
    <property type="protein sequence ID" value="QDG51139.1"/>
    <property type="molecule type" value="Genomic_DNA"/>
</dbReference>
<accession>A0A5B8Y3B7</accession>
<feature type="region of interest" description="Disordered" evidence="7">
    <location>
        <begin position="500"/>
        <end position="537"/>
    </location>
</feature>
<sequence>MKDNESNYIDRLRRFLLPRRLAFYSVVWLLLALFVVPFAYDRGARLYTASVEYAYQRLNVAISQAPVLTTVIEKDPTIQGGPNGQAKPMTRELLWQIWQLLGIIENDVAPGDIDPKFRSAHGIGGSNDSGENPGVKTDVPGVELLVRLAAKVGRDGPLDEQEIAAAKRHLVQLVARAPYALDDYTECIASEDLWRSSPGEPLPKGHVDDYSGPLSLSQWQKVYDTAAPFSFSEVTAFLQASSDKIEHEPACQYPAGPSQAYRVPWRAEAYWGTSYPDRSVLDTLFEHFSVQEHYTAQAVDDEEILEERRQLTEYARQLLVLIEEDAEVTKSRYHVSIVFGPEQWVMWIFLCLIGYLLLAHLLTVVSCSGILAALRRQPDDPLVTGMPSDEKVKSSVRGQLWPIRWLIAALPSVGFIGTVRGMSGALADADAIVKARTAVEQAFAISNVASTLALAFTTTLVALVFALIASLAYELVMAAERMVFESRWFEWKPCNETDDAAVETADASHEEAPAAEGTLASVESESQDDDSKAEEEA</sequence>
<evidence type="ECO:0000313" key="10">
    <source>
        <dbReference type="EMBL" id="QDG51139.1"/>
    </source>
</evidence>
<evidence type="ECO:0000256" key="2">
    <source>
        <dbReference type="ARBA" id="ARBA00022475"/>
    </source>
</evidence>
<accession>A0A4Y6PSP6</accession>
<protein>
    <submittedName>
        <fullName evidence="10">MotA/TolQ/ExbB proton channel family protein</fullName>
    </submittedName>
</protein>
<evidence type="ECO:0000256" key="5">
    <source>
        <dbReference type="ARBA" id="ARBA00023136"/>
    </source>
</evidence>
<evidence type="ECO:0000256" key="3">
    <source>
        <dbReference type="ARBA" id="ARBA00022692"/>
    </source>
</evidence>
<organism evidence="10 11">
    <name type="scientific">Persicimonas caeni</name>
    <dbReference type="NCBI Taxonomy" id="2292766"/>
    <lineage>
        <taxon>Bacteria</taxon>
        <taxon>Deltaproteobacteria</taxon>
        <taxon>Bradymonadales</taxon>
        <taxon>Bradymonadaceae</taxon>
        <taxon>Persicimonas</taxon>
    </lineage>
</organism>
<gene>
    <name evidence="10" type="ORF">FIV42_10445</name>
</gene>
<dbReference type="Pfam" id="PF01618">
    <property type="entry name" value="MotA_ExbB"/>
    <property type="match status" value="1"/>
</dbReference>
<evidence type="ECO:0000256" key="6">
    <source>
        <dbReference type="RuleBase" id="RU004057"/>
    </source>
</evidence>
<evidence type="ECO:0000256" key="8">
    <source>
        <dbReference type="SAM" id="Phobius"/>
    </source>
</evidence>
<comment type="subcellular location">
    <subcellularLocation>
        <location evidence="1">Cell membrane</location>
        <topology evidence="1">Multi-pass membrane protein</topology>
    </subcellularLocation>
    <subcellularLocation>
        <location evidence="6">Membrane</location>
        <topology evidence="6">Multi-pass membrane protein</topology>
    </subcellularLocation>
</comment>
<name>A0A4Y6PSP6_PERCE</name>
<evidence type="ECO:0000313" key="11">
    <source>
        <dbReference type="Proteomes" id="UP000315995"/>
    </source>
</evidence>
<keyword evidence="11" id="KW-1185">Reference proteome</keyword>
<keyword evidence="4 8" id="KW-1133">Transmembrane helix</keyword>
<feature type="domain" description="MotA/TolQ/ExbB proton channel" evidence="9">
    <location>
        <begin position="405"/>
        <end position="477"/>
    </location>
</feature>
<evidence type="ECO:0000256" key="7">
    <source>
        <dbReference type="SAM" id="MobiDB-lite"/>
    </source>
</evidence>
<evidence type="ECO:0000256" key="1">
    <source>
        <dbReference type="ARBA" id="ARBA00004651"/>
    </source>
</evidence>
<feature type="transmembrane region" description="Helical" evidence="8">
    <location>
        <begin position="344"/>
        <end position="374"/>
    </location>
</feature>
<feature type="transmembrane region" description="Helical" evidence="8">
    <location>
        <begin position="403"/>
        <end position="422"/>
    </location>
</feature>
<keyword evidence="5 8" id="KW-0472">Membrane</keyword>